<keyword evidence="2" id="KW-0067">ATP-binding</keyword>
<reference evidence="3" key="1">
    <citation type="submission" date="2023-10" db="EMBL/GenBank/DDBJ databases">
        <authorList>
            <person name="Chen Y."/>
            <person name="Shah S."/>
            <person name="Dougan E. K."/>
            <person name="Thang M."/>
            <person name="Chan C."/>
        </authorList>
    </citation>
    <scope>NUCLEOTIDE SEQUENCE [LARGE SCALE GENOMIC DNA]</scope>
</reference>
<evidence type="ECO:0000256" key="1">
    <source>
        <dbReference type="ARBA" id="ARBA00022741"/>
    </source>
</evidence>
<dbReference type="InterPro" id="IPR011009">
    <property type="entry name" value="Kinase-like_dom_sf"/>
</dbReference>
<organism evidence="3 4">
    <name type="scientific">Prorocentrum cordatum</name>
    <dbReference type="NCBI Taxonomy" id="2364126"/>
    <lineage>
        <taxon>Eukaryota</taxon>
        <taxon>Sar</taxon>
        <taxon>Alveolata</taxon>
        <taxon>Dinophyceae</taxon>
        <taxon>Prorocentrales</taxon>
        <taxon>Prorocentraceae</taxon>
        <taxon>Prorocentrum</taxon>
    </lineage>
</organism>
<keyword evidence="1" id="KW-0547">Nucleotide-binding</keyword>
<accession>A0ABN9WGP6</accession>
<comment type="caution">
    <text evidence="3">The sequence shown here is derived from an EMBL/GenBank/DDBJ whole genome shotgun (WGS) entry which is preliminary data.</text>
</comment>
<evidence type="ECO:0000256" key="2">
    <source>
        <dbReference type="ARBA" id="ARBA00022840"/>
    </source>
</evidence>
<sequence length="98" mass="10815">MELILLQDGYTEVIDVWSAGCIFAELLGALHGVEVRERAPLFPGGACYPLSPCADSDEERGSCLPVLCRCSRRRGQLHQRHDQLEVIFDVIGTPSDSE</sequence>
<dbReference type="Proteomes" id="UP001189429">
    <property type="component" value="Unassembled WGS sequence"/>
</dbReference>
<keyword evidence="4" id="KW-1185">Reference proteome</keyword>
<gene>
    <name evidence="3" type="ORF">PCOR1329_LOCUS67190</name>
</gene>
<dbReference type="EMBL" id="CAUYUJ010018695">
    <property type="protein sequence ID" value="CAK0885628.1"/>
    <property type="molecule type" value="Genomic_DNA"/>
</dbReference>
<dbReference type="SUPFAM" id="SSF56112">
    <property type="entry name" value="Protein kinase-like (PK-like)"/>
    <property type="match status" value="1"/>
</dbReference>
<evidence type="ECO:0008006" key="5">
    <source>
        <dbReference type="Google" id="ProtNLM"/>
    </source>
</evidence>
<evidence type="ECO:0000313" key="4">
    <source>
        <dbReference type="Proteomes" id="UP001189429"/>
    </source>
</evidence>
<evidence type="ECO:0000313" key="3">
    <source>
        <dbReference type="EMBL" id="CAK0885628.1"/>
    </source>
</evidence>
<proteinExistence type="predicted"/>
<protein>
    <recommendedName>
        <fullName evidence="5">Protein kinase domain-containing protein</fullName>
    </recommendedName>
</protein>
<dbReference type="InterPro" id="IPR050117">
    <property type="entry name" value="MAPK"/>
</dbReference>
<dbReference type="Gene3D" id="1.10.510.10">
    <property type="entry name" value="Transferase(Phosphotransferase) domain 1"/>
    <property type="match status" value="1"/>
</dbReference>
<feature type="non-terminal residue" evidence="3">
    <location>
        <position position="98"/>
    </location>
</feature>
<name>A0ABN9WGP6_9DINO</name>
<dbReference type="PANTHER" id="PTHR24055">
    <property type="entry name" value="MITOGEN-ACTIVATED PROTEIN KINASE"/>
    <property type="match status" value="1"/>
</dbReference>